<gene>
    <name evidence="2" type="ORF">E5676_scaffold790G00140</name>
</gene>
<feature type="region of interest" description="Disordered" evidence="1">
    <location>
        <begin position="93"/>
        <end position="163"/>
    </location>
</feature>
<comment type="caution">
    <text evidence="2">The sequence shown here is derived from an EMBL/GenBank/DDBJ whole genome shotgun (WGS) entry which is preliminary data.</text>
</comment>
<sequence length="163" mass="18501">MGTTKEENQCPTSTYTRTSAFKRLSISTSKKHRSLTSAFDRLKMTNDQQQREMKTLKAKPFHEENDDDKIHSRVPSRMKMKLSVDINTEALRGRQRCSSTIASPRRRRWYNFASTPPKDKEGGSDGKSPHPPIEVGSLTAISPFQRTKVPDRSYQGVDLTAKA</sequence>
<dbReference type="Proteomes" id="UP000321947">
    <property type="component" value="Unassembled WGS sequence"/>
</dbReference>
<evidence type="ECO:0000256" key="1">
    <source>
        <dbReference type="SAM" id="MobiDB-lite"/>
    </source>
</evidence>
<feature type="region of interest" description="Disordered" evidence="1">
    <location>
        <begin position="38"/>
        <end position="79"/>
    </location>
</feature>
<proteinExistence type="predicted"/>
<feature type="compositionally biased region" description="Basic and acidic residues" evidence="1">
    <location>
        <begin position="40"/>
        <end position="71"/>
    </location>
</feature>
<evidence type="ECO:0000313" key="3">
    <source>
        <dbReference type="Proteomes" id="UP000321947"/>
    </source>
</evidence>
<reference evidence="2 3" key="1">
    <citation type="submission" date="2019-08" db="EMBL/GenBank/DDBJ databases">
        <title>Draft genome sequences of two oriental melons (Cucumis melo L. var makuwa).</title>
        <authorList>
            <person name="Kwon S.-Y."/>
        </authorList>
    </citation>
    <scope>NUCLEOTIDE SEQUENCE [LARGE SCALE GENOMIC DNA]</scope>
    <source>
        <strain evidence="3">cv. Chang Bougi</strain>
        <tissue evidence="2">Leaf</tissue>
    </source>
</reference>
<accession>A0A5D3CUQ9</accession>
<evidence type="ECO:0000313" key="2">
    <source>
        <dbReference type="EMBL" id="TYK15150.1"/>
    </source>
</evidence>
<dbReference type="AlphaFoldDB" id="A0A5D3CUQ9"/>
<feature type="compositionally biased region" description="Basic and acidic residues" evidence="1">
    <location>
        <begin position="117"/>
        <end position="128"/>
    </location>
</feature>
<organism evidence="2 3">
    <name type="scientific">Cucumis melo var. makuwa</name>
    <name type="common">Oriental melon</name>
    <dbReference type="NCBI Taxonomy" id="1194695"/>
    <lineage>
        <taxon>Eukaryota</taxon>
        <taxon>Viridiplantae</taxon>
        <taxon>Streptophyta</taxon>
        <taxon>Embryophyta</taxon>
        <taxon>Tracheophyta</taxon>
        <taxon>Spermatophyta</taxon>
        <taxon>Magnoliopsida</taxon>
        <taxon>eudicotyledons</taxon>
        <taxon>Gunneridae</taxon>
        <taxon>Pentapetalae</taxon>
        <taxon>rosids</taxon>
        <taxon>fabids</taxon>
        <taxon>Cucurbitales</taxon>
        <taxon>Cucurbitaceae</taxon>
        <taxon>Benincaseae</taxon>
        <taxon>Cucumis</taxon>
    </lineage>
</organism>
<name>A0A5D3CUQ9_CUCMM</name>
<protein>
    <submittedName>
        <fullName evidence="2">Uncharacterized protein</fullName>
    </submittedName>
</protein>
<dbReference type="EMBL" id="SSTD01008708">
    <property type="protein sequence ID" value="TYK15150.1"/>
    <property type="molecule type" value="Genomic_DNA"/>
</dbReference>